<evidence type="ECO:0000313" key="5">
    <source>
        <dbReference type="Proteomes" id="UP000196074"/>
    </source>
</evidence>
<dbReference type="Proteomes" id="UP000196074">
    <property type="component" value="Unassembled WGS sequence"/>
</dbReference>
<name>A0A1Y4QYV0_9ENTE</name>
<evidence type="ECO:0000259" key="1">
    <source>
        <dbReference type="Pfam" id="PF03551"/>
    </source>
</evidence>
<dbReference type="InterPro" id="IPR036390">
    <property type="entry name" value="WH_DNA-bd_sf"/>
</dbReference>
<dbReference type="SUPFAM" id="SSF46785">
    <property type="entry name" value="Winged helix' DNA-binding domain"/>
    <property type="match status" value="1"/>
</dbReference>
<evidence type="ECO:0000313" key="3">
    <source>
        <dbReference type="EMBL" id="NME49939.1"/>
    </source>
</evidence>
<dbReference type="Pfam" id="PF03551">
    <property type="entry name" value="PadR"/>
    <property type="match status" value="1"/>
</dbReference>
<reference evidence="2" key="4">
    <citation type="submission" date="2023-03" db="EMBL/GenBank/DDBJ databases">
        <authorList>
            <person name="Shen W."/>
            <person name="Cai J."/>
        </authorList>
    </citation>
    <scope>NUCLEOTIDE SEQUENCE</scope>
    <source>
        <strain evidence="2">B245-2</strain>
    </source>
</reference>
<sequence length="112" mass="12671">MTGKIDSQLLKGVLTGCILQLLTQEELYGYTLSERLADNGFSDISNGTIYPLLLSMEKKGWITGQMRDSESGPKRKYYSVTPDGQAELIHFKNQWQLLKQNVNQVMRGAENE</sequence>
<proteinExistence type="predicted"/>
<dbReference type="Proteomes" id="UP001255696">
    <property type="component" value="Unassembled WGS sequence"/>
</dbReference>
<evidence type="ECO:0000313" key="2">
    <source>
        <dbReference type="EMBL" id="MDT2796943.1"/>
    </source>
</evidence>
<dbReference type="EMBL" id="NFLC01000011">
    <property type="protein sequence ID" value="OUQ10250.1"/>
    <property type="molecule type" value="Genomic_DNA"/>
</dbReference>
<dbReference type="InterPro" id="IPR005149">
    <property type="entry name" value="Tscrpt_reg_PadR_N"/>
</dbReference>
<dbReference type="EMBL" id="JABAFV010000009">
    <property type="protein sequence ID" value="NME49939.1"/>
    <property type="molecule type" value="Genomic_DNA"/>
</dbReference>
<evidence type="ECO:0000313" key="6">
    <source>
        <dbReference type="Proteomes" id="UP000588071"/>
    </source>
</evidence>
<reference evidence="5" key="1">
    <citation type="submission" date="2017-04" db="EMBL/GenBank/DDBJ databases">
        <title>Function of individual gut microbiota members based on whole genome sequencing of pure cultures obtained from chicken caecum.</title>
        <authorList>
            <person name="Medvecky M."/>
            <person name="Cejkova D."/>
            <person name="Polansky O."/>
            <person name="Karasova D."/>
            <person name="Kubasova T."/>
            <person name="Cizek A."/>
            <person name="Rychlik I."/>
        </authorList>
    </citation>
    <scope>NUCLEOTIDE SEQUENCE [LARGE SCALE GENOMIC DNA]</scope>
    <source>
        <strain evidence="5">An144</strain>
    </source>
</reference>
<comment type="caution">
    <text evidence="4">The sequence shown here is derived from an EMBL/GenBank/DDBJ whole genome shotgun (WGS) entry which is preliminary data.</text>
</comment>
<organism evidence="4 5">
    <name type="scientific">Enterococcus cecorum</name>
    <dbReference type="NCBI Taxonomy" id="44008"/>
    <lineage>
        <taxon>Bacteria</taxon>
        <taxon>Bacillati</taxon>
        <taxon>Bacillota</taxon>
        <taxon>Bacilli</taxon>
        <taxon>Lactobacillales</taxon>
        <taxon>Enterococcaceae</taxon>
        <taxon>Enterococcus</taxon>
    </lineage>
</organism>
<reference evidence="4" key="2">
    <citation type="journal article" date="2018" name="BMC Genomics">
        <title>Whole genome sequencing and function prediction of 133 gut anaerobes isolated from chicken caecum in pure cultures.</title>
        <authorList>
            <person name="Medvecky M."/>
            <person name="Cejkova D."/>
            <person name="Polansky O."/>
            <person name="Karasova D."/>
            <person name="Kubasova T."/>
            <person name="Cizek A."/>
            <person name="Rychlik I."/>
        </authorList>
    </citation>
    <scope>NUCLEOTIDE SEQUENCE</scope>
    <source>
        <strain evidence="4">An144</strain>
    </source>
</reference>
<dbReference type="PANTHER" id="PTHR33169:SF25">
    <property type="entry name" value="DNA-BINDING PROTEIN YIZB-RELATED"/>
    <property type="match status" value="1"/>
</dbReference>
<dbReference type="Gene3D" id="1.10.10.10">
    <property type="entry name" value="Winged helix-like DNA-binding domain superfamily/Winged helix DNA-binding domain"/>
    <property type="match status" value="1"/>
</dbReference>
<gene>
    <name evidence="4" type="ORF">B5E88_06795</name>
    <name evidence="3" type="ORF">HF857_06770</name>
    <name evidence="2" type="ORF">P7H47_06760</name>
</gene>
<dbReference type="AlphaFoldDB" id="A0A1Y4QYV0"/>
<evidence type="ECO:0000313" key="4">
    <source>
        <dbReference type="EMBL" id="OUQ10250.1"/>
    </source>
</evidence>
<dbReference type="InterPro" id="IPR036388">
    <property type="entry name" value="WH-like_DNA-bd_sf"/>
</dbReference>
<reference evidence="3 6" key="3">
    <citation type="submission" date="2020-04" db="EMBL/GenBank/DDBJ databases">
        <authorList>
            <person name="Hitch T.C.A."/>
            <person name="Wylensek D."/>
            <person name="Clavel T."/>
        </authorList>
    </citation>
    <scope>NUCLEOTIDE SEQUENCE [LARGE SCALE GENOMIC DNA]</scope>
    <source>
        <strain evidence="3 6">WCA-380-WT-3C</strain>
    </source>
</reference>
<dbReference type="InterPro" id="IPR052509">
    <property type="entry name" value="Metal_resp_DNA-bind_regulator"/>
</dbReference>
<feature type="domain" description="Transcription regulator PadR N-terminal" evidence="1">
    <location>
        <begin position="18"/>
        <end position="88"/>
    </location>
</feature>
<dbReference type="RefSeq" id="WP_047338800.1">
    <property type="nucleotide sequence ID" value="NZ_AP035890.1"/>
</dbReference>
<dbReference type="PANTHER" id="PTHR33169">
    <property type="entry name" value="PADR-FAMILY TRANSCRIPTIONAL REGULATOR"/>
    <property type="match status" value="1"/>
</dbReference>
<dbReference type="Proteomes" id="UP000588071">
    <property type="component" value="Unassembled WGS sequence"/>
</dbReference>
<dbReference type="EMBL" id="JARQBI010000013">
    <property type="protein sequence ID" value="MDT2796943.1"/>
    <property type="molecule type" value="Genomic_DNA"/>
</dbReference>
<accession>A0A1Y4QYV0</accession>
<protein>
    <submittedName>
        <fullName evidence="4">PadR family transcriptional regulator</fullName>
    </submittedName>
</protein>